<gene>
    <name evidence="2" type="ORF">CEXT_600881</name>
</gene>
<feature type="transmembrane region" description="Helical" evidence="1">
    <location>
        <begin position="38"/>
        <end position="59"/>
    </location>
</feature>
<evidence type="ECO:0000313" key="3">
    <source>
        <dbReference type="Proteomes" id="UP001054945"/>
    </source>
</evidence>
<evidence type="ECO:0000313" key="2">
    <source>
        <dbReference type="EMBL" id="GIY51801.1"/>
    </source>
</evidence>
<dbReference type="Proteomes" id="UP001054945">
    <property type="component" value="Unassembled WGS sequence"/>
</dbReference>
<evidence type="ECO:0000256" key="1">
    <source>
        <dbReference type="SAM" id="Phobius"/>
    </source>
</evidence>
<keyword evidence="1" id="KW-0812">Transmembrane</keyword>
<organism evidence="2 3">
    <name type="scientific">Caerostris extrusa</name>
    <name type="common">Bark spider</name>
    <name type="synonym">Caerostris bankana</name>
    <dbReference type="NCBI Taxonomy" id="172846"/>
    <lineage>
        <taxon>Eukaryota</taxon>
        <taxon>Metazoa</taxon>
        <taxon>Ecdysozoa</taxon>
        <taxon>Arthropoda</taxon>
        <taxon>Chelicerata</taxon>
        <taxon>Arachnida</taxon>
        <taxon>Araneae</taxon>
        <taxon>Araneomorphae</taxon>
        <taxon>Entelegynae</taxon>
        <taxon>Araneoidea</taxon>
        <taxon>Araneidae</taxon>
        <taxon>Caerostris</taxon>
    </lineage>
</organism>
<name>A0AAV4U200_CAEEX</name>
<keyword evidence="1" id="KW-0472">Membrane</keyword>
<dbReference type="EMBL" id="BPLR01012161">
    <property type="protein sequence ID" value="GIY51801.1"/>
    <property type="molecule type" value="Genomic_DNA"/>
</dbReference>
<proteinExistence type="predicted"/>
<dbReference type="AlphaFoldDB" id="A0AAV4U200"/>
<sequence length="80" mass="9141">MVLTKALNPKLLNQSSVSLEEEVEEVLRNENYVDLLDAVWIVCLLCALGYNTLVYLMYFNICANICPVKSEQRLKLDFGI</sequence>
<protein>
    <submittedName>
        <fullName evidence="2">Uncharacterized protein</fullName>
    </submittedName>
</protein>
<reference evidence="2 3" key="1">
    <citation type="submission" date="2021-06" db="EMBL/GenBank/DDBJ databases">
        <title>Caerostris extrusa draft genome.</title>
        <authorList>
            <person name="Kono N."/>
            <person name="Arakawa K."/>
        </authorList>
    </citation>
    <scope>NUCLEOTIDE SEQUENCE [LARGE SCALE GENOMIC DNA]</scope>
</reference>
<accession>A0AAV4U200</accession>
<comment type="caution">
    <text evidence="2">The sequence shown here is derived from an EMBL/GenBank/DDBJ whole genome shotgun (WGS) entry which is preliminary data.</text>
</comment>
<keyword evidence="1" id="KW-1133">Transmembrane helix</keyword>
<keyword evidence="3" id="KW-1185">Reference proteome</keyword>